<keyword evidence="3" id="KW-1185">Reference proteome</keyword>
<evidence type="ECO:0000313" key="2">
    <source>
        <dbReference type="EMBL" id="CAB3985118.1"/>
    </source>
</evidence>
<dbReference type="AlphaFoldDB" id="A0A7D9DH59"/>
<gene>
    <name evidence="2" type="ORF">PACLA_8A049418</name>
</gene>
<protein>
    <submittedName>
        <fullName evidence="2">Uncharacterized protein</fullName>
    </submittedName>
</protein>
<dbReference type="CDD" id="cd00117">
    <property type="entry name" value="TFP"/>
    <property type="match status" value="2"/>
</dbReference>
<evidence type="ECO:0000313" key="3">
    <source>
        <dbReference type="Proteomes" id="UP001152795"/>
    </source>
</evidence>
<dbReference type="EMBL" id="CACRXK020000830">
    <property type="protein sequence ID" value="CAB3985118.1"/>
    <property type="molecule type" value="Genomic_DNA"/>
</dbReference>
<feature type="region of interest" description="Disordered" evidence="1">
    <location>
        <begin position="159"/>
        <end position="208"/>
    </location>
</feature>
<name>A0A7D9DH59_PARCT</name>
<comment type="caution">
    <text evidence="2">The sequence shown here is derived from an EMBL/GenBank/DDBJ whole genome shotgun (WGS) entry which is preliminary data.</text>
</comment>
<dbReference type="PANTHER" id="PTHR48148:SF2">
    <property type="entry name" value="PA14 DOMAIN-CONTAINING PROTEIN"/>
    <property type="match status" value="1"/>
</dbReference>
<organism evidence="2 3">
    <name type="scientific">Paramuricea clavata</name>
    <name type="common">Red gorgonian</name>
    <name type="synonym">Violescent sea-whip</name>
    <dbReference type="NCBI Taxonomy" id="317549"/>
    <lineage>
        <taxon>Eukaryota</taxon>
        <taxon>Metazoa</taxon>
        <taxon>Cnidaria</taxon>
        <taxon>Anthozoa</taxon>
        <taxon>Octocorallia</taxon>
        <taxon>Malacalcyonacea</taxon>
        <taxon>Plexauridae</taxon>
        <taxon>Paramuricea</taxon>
    </lineage>
</organism>
<dbReference type="Proteomes" id="UP001152795">
    <property type="component" value="Unassembled WGS sequence"/>
</dbReference>
<dbReference type="InterPro" id="IPR045860">
    <property type="entry name" value="Snake_toxin-like_sf"/>
</dbReference>
<accession>A0A7D9DH59</accession>
<evidence type="ECO:0000256" key="1">
    <source>
        <dbReference type="SAM" id="MobiDB-lite"/>
    </source>
</evidence>
<proteinExistence type="predicted"/>
<feature type="compositionally biased region" description="Pro residues" evidence="1">
    <location>
        <begin position="161"/>
        <end position="205"/>
    </location>
</feature>
<sequence length="328" mass="35257">MVWKPTEVIVDWDDGDPSGRHECYKNVALNSVPRSDEIVVGTIVFFPQKMLMSKVTLTVFVLAYLFNGLQVQALTCLCTGSTCANNETTCTDATEICYAAVIRLKDGNTRTEKGCKDRAECTTTDFCPIRKEGSVCAKFGCCTYDRCVVNYTLGVDFETPTPSPTPSPTPTPTPSPTPTPTPSPTPTPTPSPTPKPTPSSTPSPTPTISETGQKLTCLCTGSTCNLGVKTCTLVNEVCYAAVIRLKDNSTRIEKGCKARDECKNTDFCPVRAEGSICAKFGCCTYDRCVVNYTLGVDFETPNPTSTSGRVFGLGAFVLIPIGLLCGMF</sequence>
<dbReference type="SUPFAM" id="SSF57302">
    <property type="entry name" value="Snake toxin-like"/>
    <property type="match status" value="1"/>
</dbReference>
<dbReference type="PANTHER" id="PTHR48148">
    <property type="entry name" value="KERATINOCYTE PROLINE-RICH PROTEIN"/>
    <property type="match status" value="1"/>
</dbReference>
<reference evidence="2" key="1">
    <citation type="submission" date="2020-04" db="EMBL/GenBank/DDBJ databases">
        <authorList>
            <person name="Alioto T."/>
            <person name="Alioto T."/>
            <person name="Gomez Garrido J."/>
        </authorList>
    </citation>
    <scope>NUCLEOTIDE SEQUENCE</scope>
    <source>
        <strain evidence="2">A484AB</strain>
    </source>
</reference>